<dbReference type="AlphaFoldDB" id="A0A5C5EBV6"/>
<dbReference type="Proteomes" id="UP000313395">
    <property type="component" value="Unassembled WGS sequence"/>
</dbReference>
<dbReference type="Gene3D" id="2.40.128.20">
    <property type="match status" value="1"/>
</dbReference>
<gene>
    <name evidence="1" type="ORF">FHK04_04525</name>
</gene>
<accession>A0A5C5EBV6</accession>
<evidence type="ECO:0000313" key="2">
    <source>
        <dbReference type="Proteomes" id="UP000313395"/>
    </source>
</evidence>
<dbReference type="EMBL" id="VENO01000001">
    <property type="protein sequence ID" value="TNV70494.1"/>
    <property type="molecule type" value="Genomic_DNA"/>
</dbReference>
<dbReference type="InterPro" id="IPR012674">
    <property type="entry name" value="Calycin"/>
</dbReference>
<sequence length="146" mass="17041">MRWKSLSLKEGMPIEFQLETLVKQEGEQESFLYEGMGQIVEMGNWLYLRYIEADTAVPVTFKLSREGKMTIIRRMEQTSRMTFDAEGKGMAMLPTPAGLMEIETITHEMLLEFKEKPFAGKVTLHYELQMNEQKLGDYRIELQFTT</sequence>
<dbReference type="Pfam" id="PF09148">
    <property type="entry name" value="DUF1934"/>
    <property type="match status" value="1"/>
</dbReference>
<dbReference type="SUPFAM" id="SSF50814">
    <property type="entry name" value="Lipocalins"/>
    <property type="match status" value="1"/>
</dbReference>
<organism evidence="1 2">
    <name type="scientific">Trichococcus shcherbakoviae subsp. psychrophilus</name>
    <dbReference type="NCBI Taxonomy" id="2585775"/>
    <lineage>
        <taxon>Bacteria</taxon>
        <taxon>Bacillati</taxon>
        <taxon>Bacillota</taxon>
        <taxon>Bacilli</taxon>
        <taxon>Lactobacillales</taxon>
        <taxon>Carnobacteriaceae</taxon>
        <taxon>Trichococcus</taxon>
    </lineage>
</organism>
<name>A0A5C5EBV6_9LACT</name>
<comment type="caution">
    <text evidence="1">The sequence shown here is derived from an EMBL/GenBank/DDBJ whole genome shotgun (WGS) entry which is preliminary data.</text>
</comment>
<proteinExistence type="predicted"/>
<evidence type="ECO:0000313" key="1">
    <source>
        <dbReference type="EMBL" id="TNV70494.1"/>
    </source>
</evidence>
<protein>
    <submittedName>
        <fullName evidence="1">DUF1934 domain-containing protein</fullName>
    </submittedName>
</protein>
<reference evidence="1 2" key="1">
    <citation type="submission" date="2019-06" db="EMBL/GenBank/DDBJ databases">
        <title>Description Trichococcus psychrophilus sp. nov., isolated from a cold spring, by genomic and phenotypic analyses.</title>
        <authorList>
            <person name="Zakharyuk A."/>
        </authorList>
    </citation>
    <scope>NUCLEOTIDE SEQUENCE [LARGE SCALE GENOMIC DNA]</scope>
    <source>
        <strain evidence="1 2">SKBG</strain>
    </source>
</reference>
<keyword evidence="2" id="KW-1185">Reference proteome</keyword>
<dbReference type="InterPro" id="IPR015231">
    <property type="entry name" value="DUF1934"/>
</dbReference>